<dbReference type="SMART" id="SM00320">
    <property type="entry name" value="WD40"/>
    <property type="match status" value="14"/>
</dbReference>
<feature type="domain" description="NACHT" evidence="5">
    <location>
        <begin position="1387"/>
        <end position="1515"/>
    </location>
</feature>
<evidence type="ECO:0000256" key="3">
    <source>
        <dbReference type="PROSITE-ProRule" id="PRU00221"/>
    </source>
</evidence>
<feature type="repeat" description="WD" evidence="3">
    <location>
        <begin position="2244"/>
        <end position="2285"/>
    </location>
</feature>
<feature type="repeat" description="WD" evidence="3">
    <location>
        <begin position="2580"/>
        <end position="2621"/>
    </location>
</feature>
<feature type="repeat" description="WD" evidence="3">
    <location>
        <begin position="2664"/>
        <end position="2705"/>
    </location>
</feature>
<dbReference type="PANTHER" id="PTHR44129">
    <property type="entry name" value="WD REPEAT-CONTAINING PROTEIN POP1"/>
    <property type="match status" value="1"/>
</dbReference>
<dbReference type="PROSITE" id="PS00678">
    <property type="entry name" value="WD_REPEATS_1"/>
    <property type="match status" value="11"/>
</dbReference>
<evidence type="ECO:0000313" key="6">
    <source>
        <dbReference type="EMBL" id="CAD8072777.1"/>
    </source>
</evidence>
<dbReference type="PROSITE" id="PS50082">
    <property type="entry name" value="WD_REPEATS_2"/>
    <property type="match status" value="14"/>
</dbReference>
<evidence type="ECO:0000256" key="1">
    <source>
        <dbReference type="ARBA" id="ARBA00022574"/>
    </source>
</evidence>
<dbReference type="CDD" id="cd00200">
    <property type="entry name" value="WD40"/>
    <property type="match status" value="2"/>
</dbReference>
<feature type="repeat" description="WD" evidence="3">
    <location>
        <begin position="2328"/>
        <end position="2369"/>
    </location>
</feature>
<dbReference type="InterPro" id="IPR001680">
    <property type="entry name" value="WD40_rpt"/>
</dbReference>
<sequence>MLKQYAQRLLLLQAVQWFIFQEETIYNLIKNVQSVERAYDLILEGIKQLLISCLIFIKTDPFKCLYILQITSSLSKVIFSFHILNEQRFMKFVTQHEFLEICDDMKQQIEIEKNDLIQNQLEHYLFLTKASFEMAPNNNNEKKEILKGCLKGIIHSIITTSIDSNLLQSLLQGASLFIKMYNLNQKRKQYEVYYQLDMLQWELINYFRSNKEQNLVVIISQLEAMYEKLVKGSNNWNDHYSWIQMIGNFLVYNPQINKKSLDNLSKKFQYHEGELVNSIWKELQRKRILMKTNFGHDQAIILLNQIQNEKSIETDKLILREYFLGWENFLLFKEYLMGTQLFSQQLNTSITFESYLKSKLNIGNKTIENNQDLLITNTIQNFLSLIISNQLLNFITQNYERLSIVQQNLKNFIHNNISNLTITQKTFKQQIQAIISNLQECLQNFIKIIKIYSLNLNKTNNKNQHSYDKRMIEIISFYQLIYLIRFSESILKEQIQEIQQRNDERTGQKQQSAQNDINLKLINEIILKEIKQESNLSEKNQQMVNKVYQKFLDLTNTFQNLEKFKKDALSLLNLLESSQKQIKKSDIFSFQNQDLIIYFKYMQENLFYYFEEKNKIMKQGFEQCILILKKIMTIKYEIEIICSTEEEKSNFEGQFFSKDFENIEILRFEMQKQKLQLIIFQEQFQDFLTQAQSQQELEDMKECINLDNFLLDIVKYYPKQVNTTHCQIYKEIANELNNKNIEEIILQRKLAKLKGLVEFSMFKLNIEEQMIESERLDQELIEKEFGELFLAEQSCIEIIEKIKIIIQEQKFMKLEQKTIQEKFNQQKLKLQQEKYENWLKDLKQISDFRKVQNQDRIGISYLQKLINQIEKIIQAFNNSLNQYIDNEDIKSIFLLTISDEQVQLMNILNEYYEYLNQSQGNLLKQQNENDQKDEKKNQQEQLLMEKKETTQFEGLNQEYQKKLEHELSYQVSNDQNEVIDVRNSEGFGIISQIFINVLKLLQIKIKEEKQFLFQLLQVIQSFIDQNSVIENQKKETKEKIKQHLNSYFQTLITNFEEQQWTTADLKQNQNENLKNYFERLSIILQQEQQKNEEGIQKKDFNKININDFLHKLKICLRENLIKKSCQSQVIQIEQDILIQQISKIYFNHNQEYEAKDQLGLLDSLKQKYKDFKNNDEWKIKQGLVFTIIQVSSNSFNDEIFTYCQKSLIKLWAQEKDQRIRNLLKNQNLLKMQMLILNKDWKTQNDRIANEMQQMLRKIDDLQDYISHEVNPNKRDQKLQELDDTTEQLNEYIQNINQLGKQLNLATEFVIHIQKGLSRVEEKIKQMKEQLNKENQQNNYQKLENGKYQKRLQQKMSNQFIFHQKLTRMDQIQQIQINMMIEKHDKTVLLIHGVAGSGKSTTAKKIEEFIWKLHNQNIKIRNKVLVPIYISLPSLKNPIYQAVEEALHQDEYGFDSLQLKECKEMLEKKEFRLLFIMDSYDEMKLENIQKNLYISNKLYQNWSNPLVIFTTRSEIFISIHNYIDWFSSENKQKLKEITLQKFDEIQQKEYLKKFTLLSIKLLIFEIYEWQSHNQGQMSIDIQKFELFWEKLQFQLLKQNLSLKSESLLNQKQIDIILELLQNDQLFTFIKIEAIRSLNINLQKLWSVYNYENMMKMVNLDKLVETPYMMEIIVQVLPLMIVKATEIINLRQTFINNCSLMLKELLNSKSLIKIYQQQQNKLLKQSDILQKTQFNNQINQLNLKDIEMLLDQIDYKQEATFIWDKIEQNQIPKDFQISSNINDIYIKLLKAFETDDYNNKVIQPESFLYKAIKSLEIQNEELFQILCYALKKQNLTGYDFYNEFITEYYFKQIEKQRNLGKSINTDRFLHDLKQYSIKFAKVMSAKELTQVIFKQQGLIYKDENKDEEWLDEFFNDDRENGSYKKDIRSCSLIQQKGTSFQFVHKSIQEFLIAADLYEIFEKLRNIDVRIFSSILEKYQFKNKNFTLELNVKEMTDQHYLKIYSMQNLIFYQKQLKLNAIEENVKKTISILQIFQRHEFNKIDFSIKAYEESRKFLMQKISTDENIIQFLKFIVHLTALEESLIQSGSNSLNLLVEMKIDLTQQSFRNIRIKNTSLNGASFAKCDLSGSQFQNFKIHGINLNGAILINCKWKNLYINELHKIEGHIGNVDSVCISTDGLILASGSSDTSIRLWDIKSGEEKYLLQGHNDYVRSVNFSPDGKLLASGSDDKSIRLWDTDTGQEIQILQRHSGAVVSVCFSPDLVQLASGSWDKTICLWNINSGETLKILEGHSGGVMSVCYSPDGQTLASGSRDESIFLWDLKLGNKNQLQKANCGGFMTLSFSPDGTLLISGSCDKCIRIWDIKSGIEKKKLEGHGAGISSICFSPDGTQFASGSWDKSIRIWDLKSGEQTRILQGHSGGISSVCFSSNGVVLASGSWDKSIRLWDVKSGEEKKKQQGHHGRISQVSFSPDGIILASVSDDETIRLWDVNTGKEKKILIGHKGQVSSVCFISDGTTLATGGQDTFIRIWDVKSGEQKKMFQGHRDCVRTLCYSPDGSKLASGSEDTCIYIWDLKQERNNKMLQGHSDYVTQVIFFADGKKLASCSEDESIRLWDVDLGKQTKIIQGHYGTFYSLCLSSVGTIFASGNYDRAIHLWDFNSGDEVKILKGHCGQVLSVCFSPDGTKLASGSMDNTIRLWDVISGKEKFILQGHNDYVLCVCFSPDGSILASSSVDKSIRFWKLNLFQEMEILQGQTGYILPVQFTKDDLLYISISNCQVNSILIQKNQKENTNQLQEFNHNEFIDYFYNSSQETRQAINSNTVTVVRISQNELFSAEKTFILNGEFTNQLGMDLRKLFHQKGSIIMKTQVKQVDNEVYK</sequence>
<feature type="repeat" description="WD" evidence="3">
    <location>
        <begin position="2454"/>
        <end position="2495"/>
    </location>
</feature>
<feature type="repeat" description="WD" evidence="3">
    <location>
        <begin position="2538"/>
        <end position="2579"/>
    </location>
</feature>
<proteinExistence type="predicted"/>
<dbReference type="InterPro" id="IPR050349">
    <property type="entry name" value="WD_LIS1/nudF_dynein_reg"/>
</dbReference>
<feature type="coiled-coil region" evidence="4">
    <location>
        <begin position="1019"/>
        <end position="1046"/>
    </location>
</feature>
<feature type="repeat" description="WD" evidence="3">
    <location>
        <begin position="2412"/>
        <end position="2453"/>
    </location>
</feature>
<accession>A0A8S1LZ25</accession>
<dbReference type="EMBL" id="CAJJDN010000029">
    <property type="protein sequence ID" value="CAD8072777.1"/>
    <property type="molecule type" value="Genomic_DNA"/>
</dbReference>
<dbReference type="PROSITE" id="PS50294">
    <property type="entry name" value="WD_REPEATS_REGION"/>
    <property type="match status" value="14"/>
</dbReference>
<dbReference type="OrthoDB" id="311329at2759"/>
<dbReference type="InterPro" id="IPR019775">
    <property type="entry name" value="WD40_repeat_CS"/>
</dbReference>
<feature type="repeat" description="WD" evidence="3">
    <location>
        <begin position="2496"/>
        <end position="2537"/>
    </location>
</feature>
<keyword evidence="1 3" id="KW-0853">WD repeat</keyword>
<comment type="caution">
    <text evidence="6">The sequence shown here is derived from an EMBL/GenBank/DDBJ whole genome shotgun (WGS) entry which is preliminary data.</text>
</comment>
<organism evidence="6 7">
    <name type="scientific">Paramecium sonneborni</name>
    <dbReference type="NCBI Taxonomy" id="65129"/>
    <lineage>
        <taxon>Eukaryota</taxon>
        <taxon>Sar</taxon>
        <taxon>Alveolata</taxon>
        <taxon>Ciliophora</taxon>
        <taxon>Intramacronucleata</taxon>
        <taxon>Oligohymenophorea</taxon>
        <taxon>Peniculida</taxon>
        <taxon>Parameciidae</taxon>
        <taxon>Paramecium</taxon>
    </lineage>
</organism>
<dbReference type="Proteomes" id="UP000692954">
    <property type="component" value="Unassembled WGS sequence"/>
</dbReference>
<feature type="repeat" description="WD" evidence="3">
    <location>
        <begin position="2160"/>
        <end position="2201"/>
    </location>
</feature>
<keyword evidence="4" id="KW-0175">Coiled coil</keyword>
<keyword evidence="7" id="KW-1185">Reference proteome</keyword>
<feature type="coiled-coil region" evidence="4">
    <location>
        <begin position="915"/>
        <end position="949"/>
    </location>
</feature>
<feature type="repeat" description="WD" evidence="3">
    <location>
        <begin position="2286"/>
        <end position="2327"/>
    </location>
</feature>
<gene>
    <name evidence="6" type="ORF">PSON_ATCC_30995.1.T0290361</name>
</gene>
<evidence type="ECO:0000259" key="5">
    <source>
        <dbReference type="Pfam" id="PF05729"/>
    </source>
</evidence>
<keyword evidence="2" id="KW-0677">Repeat</keyword>
<evidence type="ECO:0000256" key="4">
    <source>
        <dbReference type="SAM" id="Coils"/>
    </source>
</evidence>
<dbReference type="Pfam" id="PF05729">
    <property type="entry name" value="NACHT"/>
    <property type="match status" value="1"/>
</dbReference>
<dbReference type="Pfam" id="PF00400">
    <property type="entry name" value="WD40"/>
    <property type="match status" value="14"/>
</dbReference>
<evidence type="ECO:0000313" key="7">
    <source>
        <dbReference type="Proteomes" id="UP000692954"/>
    </source>
</evidence>
<feature type="coiled-coil region" evidence="4">
    <location>
        <begin position="1237"/>
        <end position="1343"/>
    </location>
</feature>
<name>A0A8S1LZ25_9CILI</name>
<feature type="repeat" description="WD" evidence="3">
    <location>
        <begin position="2706"/>
        <end position="2740"/>
    </location>
</feature>
<evidence type="ECO:0000256" key="2">
    <source>
        <dbReference type="ARBA" id="ARBA00022737"/>
    </source>
</evidence>
<dbReference type="InterPro" id="IPR007111">
    <property type="entry name" value="NACHT_NTPase"/>
</dbReference>
<feature type="repeat" description="WD" evidence="3">
    <location>
        <begin position="2202"/>
        <end position="2243"/>
    </location>
</feature>
<feature type="repeat" description="WD" evidence="3">
    <location>
        <begin position="2622"/>
        <end position="2663"/>
    </location>
</feature>
<feature type="repeat" description="WD" evidence="3">
    <location>
        <begin position="2370"/>
        <end position="2411"/>
    </location>
</feature>
<reference evidence="6" key="1">
    <citation type="submission" date="2021-01" db="EMBL/GenBank/DDBJ databases">
        <authorList>
            <consortium name="Genoscope - CEA"/>
            <person name="William W."/>
        </authorList>
    </citation>
    <scope>NUCLEOTIDE SEQUENCE</scope>
</reference>
<protein>
    <recommendedName>
        <fullName evidence="5">NACHT domain-containing protein</fullName>
    </recommendedName>
</protein>